<sequence>MQWVANERAEERKRLELEHDEAMQKLRDDFREEKGELVRLHEVAKVEAVRDAEVATVQQYKGSVAFHKILAFCMTKAVIAIRKKVHPSNPSMRWNTVNMIRHVQRWLSEKRLLDPDSELGVDEERDVNGAGEDGRVVID</sequence>
<evidence type="ECO:0000313" key="2">
    <source>
        <dbReference type="EMBL" id="CAL1354097.1"/>
    </source>
</evidence>
<keyword evidence="3" id="KW-1185">Reference proteome</keyword>
<gene>
    <name evidence="2" type="ORF">LTRI10_LOCUS1949</name>
</gene>
<keyword evidence="1" id="KW-0175">Coiled coil</keyword>
<dbReference type="Proteomes" id="UP001497516">
    <property type="component" value="Chromosome 1"/>
</dbReference>
<name>A0AAV2CCI9_9ROSI</name>
<protein>
    <submittedName>
        <fullName evidence="2">Uncharacterized protein</fullName>
    </submittedName>
</protein>
<dbReference type="EMBL" id="OZ034813">
    <property type="protein sequence ID" value="CAL1354097.1"/>
    <property type="molecule type" value="Genomic_DNA"/>
</dbReference>
<evidence type="ECO:0000256" key="1">
    <source>
        <dbReference type="SAM" id="Coils"/>
    </source>
</evidence>
<reference evidence="2 3" key="1">
    <citation type="submission" date="2024-04" db="EMBL/GenBank/DDBJ databases">
        <authorList>
            <person name="Fracassetti M."/>
        </authorList>
    </citation>
    <scope>NUCLEOTIDE SEQUENCE [LARGE SCALE GENOMIC DNA]</scope>
</reference>
<dbReference type="AlphaFoldDB" id="A0AAV2CCI9"/>
<accession>A0AAV2CCI9</accession>
<organism evidence="2 3">
    <name type="scientific">Linum trigynum</name>
    <dbReference type="NCBI Taxonomy" id="586398"/>
    <lineage>
        <taxon>Eukaryota</taxon>
        <taxon>Viridiplantae</taxon>
        <taxon>Streptophyta</taxon>
        <taxon>Embryophyta</taxon>
        <taxon>Tracheophyta</taxon>
        <taxon>Spermatophyta</taxon>
        <taxon>Magnoliopsida</taxon>
        <taxon>eudicotyledons</taxon>
        <taxon>Gunneridae</taxon>
        <taxon>Pentapetalae</taxon>
        <taxon>rosids</taxon>
        <taxon>fabids</taxon>
        <taxon>Malpighiales</taxon>
        <taxon>Linaceae</taxon>
        <taxon>Linum</taxon>
    </lineage>
</organism>
<feature type="coiled-coil region" evidence="1">
    <location>
        <begin position="5"/>
        <end position="32"/>
    </location>
</feature>
<evidence type="ECO:0000313" key="3">
    <source>
        <dbReference type="Proteomes" id="UP001497516"/>
    </source>
</evidence>
<proteinExistence type="predicted"/>